<organism evidence="3 4">
    <name type="scientific">Comamonas avium</name>
    <dbReference type="NCBI Taxonomy" id="2762231"/>
    <lineage>
        <taxon>Bacteria</taxon>
        <taxon>Pseudomonadati</taxon>
        <taxon>Pseudomonadota</taxon>
        <taxon>Betaproteobacteria</taxon>
        <taxon>Burkholderiales</taxon>
        <taxon>Comamonadaceae</taxon>
        <taxon>Comamonas</taxon>
    </lineage>
</organism>
<keyword evidence="2" id="KW-0564">Palmitate</keyword>
<dbReference type="PANTHER" id="PTHR30203:SF32">
    <property type="entry name" value="CATION EFFLUX SYSTEM PROTEIN CUSC"/>
    <property type="match status" value="1"/>
</dbReference>
<keyword evidence="2" id="KW-0732">Signal</keyword>
<feature type="signal peptide" evidence="2">
    <location>
        <begin position="1"/>
        <end position="28"/>
    </location>
</feature>
<evidence type="ECO:0000256" key="2">
    <source>
        <dbReference type="RuleBase" id="RU362097"/>
    </source>
</evidence>
<dbReference type="NCBIfam" id="TIGR01845">
    <property type="entry name" value="outer_NodT"/>
    <property type="match status" value="1"/>
</dbReference>
<accession>A0ABR8S9M4</accession>
<name>A0ABR8S9M4_9BURK</name>
<comment type="similarity">
    <text evidence="1 2">Belongs to the outer membrane factor (OMF) (TC 1.B.17) family.</text>
</comment>
<feature type="chain" id="PRO_5044999604" evidence="2">
    <location>
        <begin position="29"/>
        <end position="487"/>
    </location>
</feature>
<evidence type="ECO:0000256" key="1">
    <source>
        <dbReference type="ARBA" id="ARBA00007613"/>
    </source>
</evidence>
<comment type="subcellular location">
    <subcellularLocation>
        <location evidence="2">Cell membrane</location>
        <topology evidence="2">Lipid-anchor</topology>
    </subcellularLocation>
</comment>
<dbReference type="SUPFAM" id="SSF56954">
    <property type="entry name" value="Outer membrane efflux proteins (OEP)"/>
    <property type="match status" value="1"/>
</dbReference>
<keyword evidence="4" id="KW-1185">Reference proteome</keyword>
<dbReference type="Gene3D" id="2.20.200.10">
    <property type="entry name" value="Outer membrane efflux proteins (OEP)"/>
    <property type="match status" value="1"/>
</dbReference>
<dbReference type="Gene3D" id="1.20.1600.10">
    <property type="entry name" value="Outer membrane efflux proteins (OEP)"/>
    <property type="match status" value="1"/>
</dbReference>
<protein>
    <submittedName>
        <fullName evidence="3">Efflux transporter outer membrane subunit</fullName>
    </submittedName>
</protein>
<sequence length="487" mass="51994">MNILNLERTPATLAVLTLSVLLAGCSFAPAHQRPDVSLPAQWSTVQNPSDVSAVSAAASLQWQSFVTDDTLRGLVTQSLANNRNLRQTLLDVEAARATYRVERADRLPAVGLQGNGARQRTPADLSSTGSSQVQSSYQAGIGLAAFELDLWGRVRSLSDAALQEFLATEEAARSVQISLVSEVIQAYVTRDGALHRLSLTSSTLKAREAGLTLIKHRREAGAATALEYQDALGLAAQARAEQASVERQVRQASHALGLLVGDAAVALPDSPSTATLLVQDIAVGAPSELLNYRPDIKAAEHRLQARNASIGAARAAFFPRISLTGLFGSSSAELSDLFSGGQRAWSFTPQIHLPIFDGGRNRANLELATLRRDSAVAAYEGTVQTAFREVADALAATDTLRREESAREQLAQSGMESLRLAEARWRAGVDSQLRYLDAQRSDFSNRLSLIETSTQRQIALATLFTVLGGGWTQPVQETAPSSAAAAG</sequence>
<keyword evidence="2" id="KW-0449">Lipoprotein</keyword>
<keyword evidence="2" id="KW-1134">Transmembrane beta strand</keyword>
<dbReference type="Proteomes" id="UP000634919">
    <property type="component" value="Unassembled WGS sequence"/>
</dbReference>
<dbReference type="InterPro" id="IPR010131">
    <property type="entry name" value="MdtP/NodT-like"/>
</dbReference>
<dbReference type="InterPro" id="IPR003423">
    <property type="entry name" value="OMP_efflux"/>
</dbReference>
<keyword evidence="2" id="KW-0472">Membrane</keyword>
<dbReference type="Pfam" id="PF02321">
    <property type="entry name" value="OEP"/>
    <property type="match status" value="2"/>
</dbReference>
<keyword evidence="2" id="KW-0812">Transmembrane</keyword>
<evidence type="ECO:0000313" key="4">
    <source>
        <dbReference type="Proteomes" id="UP000634919"/>
    </source>
</evidence>
<dbReference type="EMBL" id="JACSQK010000003">
    <property type="protein sequence ID" value="MBD7960191.1"/>
    <property type="molecule type" value="Genomic_DNA"/>
</dbReference>
<comment type="caution">
    <text evidence="3">The sequence shown here is derived from an EMBL/GenBank/DDBJ whole genome shotgun (WGS) entry which is preliminary data.</text>
</comment>
<proteinExistence type="inferred from homology"/>
<gene>
    <name evidence="3" type="ORF">H9646_06825</name>
</gene>
<reference evidence="3 4" key="1">
    <citation type="submission" date="2020-08" db="EMBL/GenBank/DDBJ databases">
        <title>A Genomic Blueprint of the Chicken Gut Microbiome.</title>
        <authorList>
            <person name="Gilroy R."/>
            <person name="Ravi A."/>
            <person name="Getino M."/>
            <person name="Pursley I."/>
            <person name="Horton D.L."/>
            <person name="Alikhan N.-F."/>
            <person name="Baker D."/>
            <person name="Gharbi K."/>
            <person name="Hall N."/>
            <person name="Watson M."/>
            <person name="Adriaenssens E.M."/>
            <person name="Foster-Nyarko E."/>
            <person name="Jarju S."/>
            <person name="Secka A."/>
            <person name="Antonio M."/>
            <person name="Oren A."/>
            <person name="Chaudhuri R."/>
            <person name="La Ragione R.M."/>
            <person name="Hildebrand F."/>
            <person name="Pallen M.J."/>
        </authorList>
    </citation>
    <scope>NUCLEOTIDE SEQUENCE [LARGE SCALE GENOMIC DNA]</scope>
    <source>
        <strain evidence="3 4">Sa2CVA6</strain>
    </source>
</reference>
<dbReference type="PANTHER" id="PTHR30203">
    <property type="entry name" value="OUTER MEMBRANE CATION EFFLUX PROTEIN"/>
    <property type="match status" value="1"/>
</dbReference>
<evidence type="ECO:0000313" key="3">
    <source>
        <dbReference type="EMBL" id="MBD7960191.1"/>
    </source>
</evidence>